<sequence length="93" mass="9790">MLLEQVHLLQAAPLALQACRGVCYIVSEALRATHEQRQRACAAAARLLRRLRDSGGAVGAADAARGVAQLLAVAGERGLRCSGKVELKGERDG</sequence>
<protein>
    <submittedName>
        <fullName evidence="1">Uncharacterized protein</fullName>
    </submittedName>
</protein>
<gene>
    <name evidence="1" type="ORF">FA09DRAFT_152524</name>
</gene>
<dbReference type="AlphaFoldDB" id="A0A316Z1C5"/>
<name>A0A316Z1C5_9BASI</name>
<organism evidence="1 2">
    <name type="scientific">Tilletiopsis washingtonensis</name>
    <dbReference type="NCBI Taxonomy" id="58919"/>
    <lineage>
        <taxon>Eukaryota</taxon>
        <taxon>Fungi</taxon>
        <taxon>Dikarya</taxon>
        <taxon>Basidiomycota</taxon>
        <taxon>Ustilaginomycotina</taxon>
        <taxon>Exobasidiomycetes</taxon>
        <taxon>Entylomatales</taxon>
        <taxon>Entylomatales incertae sedis</taxon>
        <taxon>Tilletiopsis</taxon>
    </lineage>
</organism>
<evidence type="ECO:0000313" key="1">
    <source>
        <dbReference type="EMBL" id="PWN95166.1"/>
    </source>
</evidence>
<dbReference type="RefSeq" id="XP_025595445.1">
    <property type="nucleotide sequence ID" value="XM_025739200.1"/>
</dbReference>
<reference evidence="1 2" key="1">
    <citation type="journal article" date="2018" name="Mol. Biol. Evol.">
        <title>Broad Genomic Sampling Reveals a Smut Pathogenic Ancestry of the Fungal Clade Ustilaginomycotina.</title>
        <authorList>
            <person name="Kijpornyongpan T."/>
            <person name="Mondo S.J."/>
            <person name="Barry K."/>
            <person name="Sandor L."/>
            <person name="Lee J."/>
            <person name="Lipzen A."/>
            <person name="Pangilinan J."/>
            <person name="LaButti K."/>
            <person name="Hainaut M."/>
            <person name="Henrissat B."/>
            <person name="Grigoriev I.V."/>
            <person name="Spatafora J.W."/>
            <person name="Aime M.C."/>
        </authorList>
    </citation>
    <scope>NUCLEOTIDE SEQUENCE [LARGE SCALE GENOMIC DNA]</scope>
    <source>
        <strain evidence="1 2">MCA 4186</strain>
    </source>
</reference>
<dbReference type="EMBL" id="KZ819306">
    <property type="protein sequence ID" value="PWN95166.1"/>
    <property type="molecule type" value="Genomic_DNA"/>
</dbReference>
<evidence type="ECO:0000313" key="2">
    <source>
        <dbReference type="Proteomes" id="UP000245946"/>
    </source>
</evidence>
<keyword evidence="2" id="KW-1185">Reference proteome</keyword>
<proteinExistence type="predicted"/>
<dbReference type="Proteomes" id="UP000245946">
    <property type="component" value="Unassembled WGS sequence"/>
</dbReference>
<dbReference type="GeneID" id="37266746"/>
<accession>A0A316Z1C5</accession>